<dbReference type="STRING" id="1802613.A2V54_01700"/>
<accession>A0A1F4UIG5</accession>
<feature type="chain" id="PRO_5009514860" evidence="1">
    <location>
        <begin position="20"/>
        <end position="234"/>
    </location>
</feature>
<sequence>MKNKKVLIVLFLLATAAAAAYYYFYYLPNQEPEQGEPATADQGPTTTEYDGQYVSGEVPEDWTIVEYQNGAGSTMLTEGVTYAGLTGLEIKNPDGAVVFKLAGVYGIGGVDSCQKYFQFSDDSAAYLAEIQGINAEVSDPAPTIVDLTTVTHQEYELFGVRVRRIEKKLYWDKTAGDAYFQAACGISERIFNFTNPAFTGDGTSIKNYQHTLNETSPESELLELDAILESLATP</sequence>
<evidence type="ECO:0000313" key="2">
    <source>
        <dbReference type="EMBL" id="OGC44765.1"/>
    </source>
</evidence>
<name>A0A1F4UIG5_UNCKA</name>
<protein>
    <submittedName>
        <fullName evidence="2">Uncharacterized protein</fullName>
    </submittedName>
</protein>
<evidence type="ECO:0000256" key="1">
    <source>
        <dbReference type="SAM" id="SignalP"/>
    </source>
</evidence>
<organism evidence="2 3">
    <name type="scientific">candidate division WWE3 bacterium RBG_19FT_COMBO_53_11</name>
    <dbReference type="NCBI Taxonomy" id="1802613"/>
    <lineage>
        <taxon>Bacteria</taxon>
        <taxon>Katanobacteria</taxon>
    </lineage>
</organism>
<gene>
    <name evidence="2" type="ORF">A2V54_01700</name>
</gene>
<comment type="caution">
    <text evidence="2">The sequence shown here is derived from an EMBL/GenBank/DDBJ whole genome shotgun (WGS) entry which is preliminary data.</text>
</comment>
<dbReference type="EMBL" id="MEUW01000010">
    <property type="protein sequence ID" value="OGC44765.1"/>
    <property type="molecule type" value="Genomic_DNA"/>
</dbReference>
<proteinExistence type="predicted"/>
<evidence type="ECO:0000313" key="3">
    <source>
        <dbReference type="Proteomes" id="UP000176583"/>
    </source>
</evidence>
<feature type="signal peptide" evidence="1">
    <location>
        <begin position="1"/>
        <end position="19"/>
    </location>
</feature>
<reference evidence="2 3" key="1">
    <citation type="journal article" date="2016" name="Nat. Commun.">
        <title>Thousands of microbial genomes shed light on interconnected biogeochemical processes in an aquifer system.</title>
        <authorList>
            <person name="Anantharaman K."/>
            <person name="Brown C.T."/>
            <person name="Hug L.A."/>
            <person name="Sharon I."/>
            <person name="Castelle C.J."/>
            <person name="Probst A.J."/>
            <person name="Thomas B.C."/>
            <person name="Singh A."/>
            <person name="Wilkins M.J."/>
            <person name="Karaoz U."/>
            <person name="Brodie E.L."/>
            <person name="Williams K.H."/>
            <person name="Hubbard S.S."/>
            <person name="Banfield J.F."/>
        </authorList>
    </citation>
    <scope>NUCLEOTIDE SEQUENCE [LARGE SCALE GENOMIC DNA]</scope>
</reference>
<dbReference type="Proteomes" id="UP000176583">
    <property type="component" value="Unassembled WGS sequence"/>
</dbReference>
<keyword evidence="1" id="KW-0732">Signal</keyword>
<dbReference type="AlphaFoldDB" id="A0A1F4UIG5"/>